<evidence type="ECO:0000313" key="1">
    <source>
        <dbReference type="Proteomes" id="UP000887579"/>
    </source>
</evidence>
<proteinExistence type="predicted"/>
<organism evidence="1 2">
    <name type="scientific">Panagrolaimus sp. ES5</name>
    <dbReference type="NCBI Taxonomy" id="591445"/>
    <lineage>
        <taxon>Eukaryota</taxon>
        <taxon>Metazoa</taxon>
        <taxon>Ecdysozoa</taxon>
        <taxon>Nematoda</taxon>
        <taxon>Chromadorea</taxon>
        <taxon>Rhabditida</taxon>
        <taxon>Tylenchina</taxon>
        <taxon>Panagrolaimomorpha</taxon>
        <taxon>Panagrolaimoidea</taxon>
        <taxon>Panagrolaimidae</taxon>
        <taxon>Panagrolaimus</taxon>
    </lineage>
</organism>
<protein>
    <submittedName>
        <fullName evidence="2">Uncharacterized protein</fullName>
    </submittedName>
</protein>
<dbReference type="WBParaSite" id="ES5_v2.g29864.t1">
    <property type="protein sequence ID" value="ES5_v2.g29864.t1"/>
    <property type="gene ID" value="ES5_v2.g29864"/>
</dbReference>
<name>A0AC34GJG8_9BILA</name>
<dbReference type="Proteomes" id="UP000887579">
    <property type="component" value="Unplaced"/>
</dbReference>
<reference evidence="2" key="1">
    <citation type="submission" date="2022-11" db="UniProtKB">
        <authorList>
            <consortium name="WormBaseParasite"/>
        </authorList>
    </citation>
    <scope>IDENTIFICATION</scope>
</reference>
<evidence type="ECO:0000313" key="2">
    <source>
        <dbReference type="WBParaSite" id="ES5_v2.g29864.t1"/>
    </source>
</evidence>
<accession>A0AC34GJG8</accession>
<sequence>RKQNDIITAINDELAKLENATQPITSKYGNAENKPLVEAIEDRNALNKIIESISPLNIDEISDKPTRDALSKRAEQLRSNIKSLTTPLNEDINAEEKLLQDYKNLLAKINDISINAVALGETGIIDDEIRKCGDLVEQLRKLRKPANNIDSKMQQPLNHIEHSVKEEEMLLPKLDNIQLELDKKRKNLENRAKLDTIAPQIELITVKLQQNLDNYETTLPENLDQQ</sequence>